<keyword evidence="13 21" id="KW-0472">Membrane</keyword>
<dbReference type="InterPro" id="IPR019793">
    <property type="entry name" value="Peroxidases_heam-ligand_BS"/>
</dbReference>
<organism evidence="23 24">
    <name type="scientific">Dichanthelium oligosanthes</name>
    <dbReference type="NCBI Taxonomy" id="888268"/>
    <lineage>
        <taxon>Eukaryota</taxon>
        <taxon>Viridiplantae</taxon>
        <taxon>Streptophyta</taxon>
        <taxon>Embryophyta</taxon>
        <taxon>Tracheophyta</taxon>
        <taxon>Spermatophyta</taxon>
        <taxon>Magnoliopsida</taxon>
        <taxon>Liliopsida</taxon>
        <taxon>Poales</taxon>
        <taxon>Poaceae</taxon>
        <taxon>PACMAD clade</taxon>
        <taxon>Panicoideae</taxon>
        <taxon>Panicodae</taxon>
        <taxon>Paniceae</taxon>
        <taxon>Dichantheliinae</taxon>
        <taxon>Dichanthelium</taxon>
    </lineage>
</organism>
<evidence type="ECO:0000256" key="12">
    <source>
        <dbReference type="ARBA" id="ARBA00023004"/>
    </source>
</evidence>
<keyword evidence="15" id="KW-0873">Pyrrolidone carboxylic acid</keyword>
<dbReference type="PANTHER" id="PTHR31517:SF51">
    <property type="entry name" value="PEROXIDASE 55"/>
    <property type="match status" value="1"/>
</dbReference>
<evidence type="ECO:0000256" key="10">
    <source>
        <dbReference type="ARBA" id="ARBA00022989"/>
    </source>
</evidence>
<dbReference type="AlphaFoldDB" id="A0A1E5V639"/>
<evidence type="ECO:0000256" key="20">
    <source>
        <dbReference type="RuleBase" id="RU362060"/>
    </source>
</evidence>
<comment type="catalytic activity">
    <reaction evidence="1 20">
        <text>2 a phenolic donor + H2O2 = 2 a phenolic radical donor + 2 H2O</text>
        <dbReference type="Rhea" id="RHEA:56136"/>
        <dbReference type="ChEBI" id="CHEBI:15377"/>
        <dbReference type="ChEBI" id="CHEBI:16240"/>
        <dbReference type="ChEBI" id="CHEBI:139520"/>
        <dbReference type="ChEBI" id="CHEBI:139521"/>
        <dbReference type="EC" id="1.11.1.7"/>
    </reaction>
</comment>
<dbReference type="FunFam" id="1.10.420.10:FF:000001">
    <property type="entry name" value="Peroxidase"/>
    <property type="match status" value="1"/>
</dbReference>
<evidence type="ECO:0000256" key="6">
    <source>
        <dbReference type="ARBA" id="ARBA00022617"/>
    </source>
</evidence>
<feature type="binding site" evidence="18">
    <location>
        <position position="17"/>
    </location>
    <ligand>
        <name>Ca(2+)</name>
        <dbReference type="ChEBI" id="CHEBI:29108"/>
        <label>1</label>
    </ligand>
</feature>
<dbReference type="GO" id="GO:0016020">
    <property type="term" value="C:membrane"/>
    <property type="evidence" value="ECO:0007669"/>
    <property type="project" value="UniProtKB-SubCell"/>
</dbReference>
<dbReference type="GO" id="GO:0140825">
    <property type="term" value="F:lactoperoxidase activity"/>
    <property type="evidence" value="ECO:0007669"/>
    <property type="project" value="UniProtKB-EC"/>
</dbReference>
<dbReference type="PRINTS" id="PR00461">
    <property type="entry name" value="PLPEROXIDASE"/>
</dbReference>
<comment type="cofactor">
    <cofactor evidence="18 20">
        <name>heme b</name>
        <dbReference type="ChEBI" id="CHEBI:60344"/>
    </cofactor>
    <text evidence="18 20">Binds 1 heme b (iron(II)-protoporphyrin IX) group per subunit.</text>
</comment>
<evidence type="ECO:0000256" key="5">
    <source>
        <dbReference type="ARBA" id="ARBA00022559"/>
    </source>
</evidence>
<evidence type="ECO:0000256" key="16">
    <source>
        <dbReference type="ARBA" id="ARBA00023324"/>
    </source>
</evidence>
<evidence type="ECO:0000256" key="8">
    <source>
        <dbReference type="ARBA" id="ARBA00022723"/>
    </source>
</evidence>
<dbReference type="GO" id="GO:0020037">
    <property type="term" value="F:heme binding"/>
    <property type="evidence" value="ECO:0007669"/>
    <property type="project" value="UniProtKB-UniRule"/>
</dbReference>
<comment type="similarity">
    <text evidence="4">Belongs to the peroxidase family. Ascorbate peroxidase subfamily.</text>
</comment>
<feature type="transmembrane region" description="Helical" evidence="21">
    <location>
        <begin position="368"/>
        <end position="389"/>
    </location>
</feature>
<dbReference type="Gene3D" id="1.10.520.10">
    <property type="match status" value="1"/>
</dbReference>
<accession>A0A1E5V639</accession>
<feature type="transmembrane region" description="Helical" evidence="21">
    <location>
        <begin position="326"/>
        <end position="348"/>
    </location>
</feature>
<dbReference type="STRING" id="888268.A0A1E5V639"/>
<evidence type="ECO:0000256" key="18">
    <source>
        <dbReference type="PIRSR" id="PIRSR600823-3"/>
    </source>
</evidence>
<dbReference type="InterPro" id="IPR000823">
    <property type="entry name" value="Peroxidase_pln"/>
</dbReference>
<keyword evidence="16 20" id="KW-0376">Hydrogen peroxide</keyword>
<feature type="disulfide bond" evidence="19">
    <location>
        <begin position="132"/>
        <end position="155"/>
    </location>
</feature>
<evidence type="ECO:0000256" key="14">
    <source>
        <dbReference type="ARBA" id="ARBA00023157"/>
    </source>
</evidence>
<feature type="binding site" evidence="18">
    <location>
        <position position="126"/>
    </location>
    <ligand>
        <name>Ca(2+)</name>
        <dbReference type="ChEBI" id="CHEBI:29108"/>
        <label>2</label>
    </ligand>
</feature>
<keyword evidence="8 18" id="KW-0479">Metal-binding</keyword>
<evidence type="ECO:0000256" key="15">
    <source>
        <dbReference type="ARBA" id="ARBA00023283"/>
    </source>
</evidence>
<dbReference type="Pfam" id="PF00141">
    <property type="entry name" value="peroxidase"/>
    <property type="match status" value="1"/>
</dbReference>
<dbReference type="EMBL" id="LWDX02050090">
    <property type="protein sequence ID" value="OEL20633.1"/>
    <property type="molecule type" value="Genomic_DNA"/>
</dbReference>
<keyword evidence="6 20" id="KW-0349">Heme</keyword>
<feature type="binding site" evidence="18">
    <location>
        <position position="169"/>
    </location>
    <ligand>
        <name>Ca(2+)</name>
        <dbReference type="ChEBI" id="CHEBI:29108"/>
        <label>2</label>
    </ligand>
</feature>
<comment type="function">
    <text evidence="20">Removal of H(2)O(2), oxidation of toxic reductants, biosynthesis and degradation of lignin, suberization, auxin catabolism, response to environmental stresses such as wounding, pathogen attack and oxidative stress.</text>
</comment>
<evidence type="ECO:0000313" key="24">
    <source>
        <dbReference type="Proteomes" id="UP000095767"/>
    </source>
</evidence>
<feature type="binding site" evidence="18">
    <location>
        <position position="166"/>
    </location>
    <ligand>
        <name>Ca(2+)</name>
        <dbReference type="ChEBI" id="CHEBI:29108"/>
        <label>2</label>
    </ligand>
</feature>
<evidence type="ECO:0000256" key="19">
    <source>
        <dbReference type="PIRSR" id="PIRSR600823-5"/>
    </source>
</evidence>
<dbReference type="InterPro" id="IPR010255">
    <property type="entry name" value="Haem_peroxidase_sf"/>
</dbReference>
<evidence type="ECO:0000259" key="22">
    <source>
        <dbReference type="PROSITE" id="PS50873"/>
    </source>
</evidence>
<keyword evidence="9 18" id="KW-0106">Calcium</keyword>
<dbReference type="InterPro" id="IPR002016">
    <property type="entry name" value="Haem_peroxidase"/>
</dbReference>
<comment type="subcellular location">
    <subcellularLocation>
        <location evidence="2">Membrane</location>
        <topology evidence="2">Multi-pass membrane protein</topology>
    </subcellularLocation>
    <subcellularLocation>
        <location evidence="3 20">Secreted</location>
    </subcellularLocation>
</comment>
<keyword evidence="14 19" id="KW-1015">Disulfide bond</keyword>
<dbReference type="PROSITE" id="PS00435">
    <property type="entry name" value="PEROXIDASE_1"/>
    <property type="match status" value="1"/>
</dbReference>
<dbReference type="InterPro" id="IPR003689">
    <property type="entry name" value="ZIP"/>
</dbReference>
<keyword evidence="12 18" id="KW-0408">Iron</keyword>
<evidence type="ECO:0000256" key="13">
    <source>
        <dbReference type="ARBA" id="ARBA00023136"/>
    </source>
</evidence>
<evidence type="ECO:0000256" key="9">
    <source>
        <dbReference type="ARBA" id="ARBA00022837"/>
    </source>
</evidence>
<comment type="similarity">
    <text evidence="20">Belongs to the peroxidase family. Classical plant (class III) peroxidase subfamily.</text>
</comment>
<evidence type="ECO:0000256" key="17">
    <source>
        <dbReference type="PIRSR" id="PIRSR600823-2"/>
    </source>
</evidence>
<dbReference type="Gene3D" id="1.10.420.10">
    <property type="entry name" value="Peroxidase, domain 2"/>
    <property type="match status" value="1"/>
</dbReference>
<dbReference type="PRINTS" id="PR00458">
    <property type="entry name" value="PEROXIDASE"/>
</dbReference>
<proteinExistence type="inferred from homology"/>
<dbReference type="PANTHER" id="PTHR31517">
    <property type="match status" value="1"/>
</dbReference>
<keyword evidence="7 21" id="KW-0812">Transmembrane</keyword>
<feature type="binding site" evidence="17">
    <location>
        <position position="93"/>
    </location>
    <ligand>
        <name>substrate</name>
    </ligand>
</feature>
<feature type="binding site" evidence="18">
    <location>
        <position position="8"/>
    </location>
    <ligand>
        <name>Ca(2+)</name>
        <dbReference type="ChEBI" id="CHEBI:29108"/>
        <label>1</label>
    </ligand>
</feature>
<comment type="caution">
    <text evidence="23">The sequence shown here is derived from an EMBL/GenBank/DDBJ whole genome shotgun (WGS) entry which is preliminary data.</text>
</comment>
<keyword evidence="10 21" id="KW-1133">Transmembrane helix</keyword>
<keyword evidence="5 20" id="KW-0575">Peroxidase</keyword>
<dbReference type="Pfam" id="PF02535">
    <property type="entry name" value="Zip"/>
    <property type="match status" value="1"/>
</dbReference>
<dbReference type="GO" id="GO:0042744">
    <property type="term" value="P:hydrogen peroxide catabolic process"/>
    <property type="evidence" value="ECO:0007669"/>
    <property type="project" value="UniProtKB-KW"/>
</dbReference>
<dbReference type="GO" id="GO:0046872">
    <property type="term" value="F:metal ion binding"/>
    <property type="evidence" value="ECO:0007669"/>
    <property type="project" value="UniProtKB-UniRule"/>
</dbReference>
<gene>
    <name evidence="23" type="ORF">BAE44_0018348</name>
</gene>
<dbReference type="PROSITE" id="PS50873">
    <property type="entry name" value="PEROXIDASE_4"/>
    <property type="match status" value="1"/>
</dbReference>
<dbReference type="GO" id="GO:0046873">
    <property type="term" value="F:metal ion transmembrane transporter activity"/>
    <property type="evidence" value="ECO:0007669"/>
    <property type="project" value="InterPro"/>
</dbReference>
<evidence type="ECO:0000256" key="1">
    <source>
        <dbReference type="ARBA" id="ARBA00000189"/>
    </source>
</evidence>
<keyword evidence="20" id="KW-0964">Secreted</keyword>
<dbReference type="Proteomes" id="UP000095767">
    <property type="component" value="Unassembled WGS sequence"/>
</dbReference>
<evidence type="ECO:0000256" key="7">
    <source>
        <dbReference type="ARBA" id="ARBA00022692"/>
    </source>
</evidence>
<sequence>MHTVREASVLLKGGKTEQTMGPNTTLQHRALQVIEDIRAKVHAACGPTVSCADITVLATRDVVVTSGGPSYAVALGQRDRVAPASEDDVNALPSPFTASVPDLLRVFQSRGISDAGDLVALSGAHTIGRGICPFFQDRTDNPGGDAFVLKLKADCDRDPNRLQQLDVITSDAFNNAYYRALNTSRGVFTLDMALIRDARTTPIVRRFAQRKDAFFAQFARSIVKLSKVPRKPAGNVGEIRHRSCFRTNAGQSILVADSDFEAIIYILVKSRWPTPVPSPAGIRSHHPIEPPNVSSLPADEIAAGVPLLGRRCWRGRGGSSSSSGSGLFVLAKAFAVGVVLAMEFVHMLHDADEALTNPCLPAVPWRQFPFSGFVAMLAALGTLVIDFVGTHMYERKHRRKEE</sequence>
<comment type="cofactor">
    <cofactor evidence="18 20">
        <name>Ca(2+)</name>
        <dbReference type="ChEBI" id="CHEBI:29108"/>
    </cofactor>
    <text evidence="18 20">Binds 2 calcium ions per subunit.</text>
</comment>
<keyword evidence="11 20" id="KW-0560">Oxidoreductase</keyword>
<evidence type="ECO:0000313" key="23">
    <source>
        <dbReference type="EMBL" id="OEL20633.1"/>
    </source>
</evidence>
<evidence type="ECO:0000256" key="21">
    <source>
        <dbReference type="SAM" id="Phobius"/>
    </source>
</evidence>
<evidence type="ECO:0000256" key="4">
    <source>
        <dbReference type="ARBA" id="ARBA00006873"/>
    </source>
</evidence>
<reference evidence="23 24" key="1">
    <citation type="submission" date="2016-09" db="EMBL/GenBank/DDBJ databases">
        <title>The draft genome of Dichanthelium oligosanthes: A C3 panicoid grass species.</title>
        <authorList>
            <person name="Studer A.J."/>
            <person name="Schnable J.C."/>
            <person name="Brutnell T.P."/>
        </authorList>
    </citation>
    <scope>NUCLEOTIDE SEQUENCE [LARGE SCALE GENOMIC DNA]</scope>
    <source>
        <strain evidence="24">cv. Kellogg 1175</strain>
        <tissue evidence="23">Leaf</tissue>
    </source>
</reference>
<evidence type="ECO:0000256" key="3">
    <source>
        <dbReference type="ARBA" id="ARBA00004613"/>
    </source>
</evidence>
<dbReference type="GO" id="GO:0005576">
    <property type="term" value="C:extracellular region"/>
    <property type="evidence" value="ECO:0007669"/>
    <property type="project" value="UniProtKB-SubCell"/>
</dbReference>
<keyword evidence="24" id="KW-1185">Reference proteome</keyword>
<dbReference type="GO" id="GO:0006979">
    <property type="term" value="P:response to oxidative stress"/>
    <property type="evidence" value="ECO:0007669"/>
    <property type="project" value="UniProtKB-UniRule"/>
</dbReference>
<feature type="binding site" description="axial binding residue" evidence="18">
    <location>
        <position position="125"/>
    </location>
    <ligand>
        <name>heme b</name>
        <dbReference type="ChEBI" id="CHEBI:60344"/>
    </ligand>
    <ligandPart>
        <name>Fe</name>
        <dbReference type="ChEBI" id="CHEBI:18248"/>
    </ligandPart>
</feature>
<feature type="domain" description="Plant heme peroxidase family profile" evidence="22">
    <location>
        <begin position="6"/>
        <end position="248"/>
    </location>
</feature>
<dbReference type="OrthoDB" id="2113341at2759"/>
<evidence type="ECO:0000256" key="11">
    <source>
        <dbReference type="ARBA" id="ARBA00023002"/>
    </source>
</evidence>
<dbReference type="SUPFAM" id="SSF48113">
    <property type="entry name" value="Heme-dependent peroxidases"/>
    <property type="match status" value="1"/>
</dbReference>
<name>A0A1E5V639_9POAL</name>
<protein>
    <recommendedName>
        <fullName evidence="20">Peroxidase</fullName>
        <ecNumber evidence="20">1.11.1.7</ecNumber>
    </recommendedName>
</protein>
<dbReference type="EC" id="1.11.1.7" evidence="20"/>
<feature type="disulfide bond" evidence="19">
    <location>
        <begin position="51"/>
        <end position="244"/>
    </location>
</feature>
<evidence type="ECO:0000256" key="2">
    <source>
        <dbReference type="ARBA" id="ARBA00004141"/>
    </source>
</evidence>